<feature type="transmembrane region" description="Helical" evidence="1">
    <location>
        <begin position="194"/>
        <end position="217"/>
    </location>
</feature>
<evidence type="ECO:0008006" key="4">
    <source>
        <dbReference type="Google" id="ProtNLM"/>
    </source>
</evidence>
<comment type="caution">
    <text evidence="2">The sequence shown here is derived from an EMBL/GenBank/DDBJ whole genome shotgun (WGS) entry which is preliminary data.</text>
</comment>
<name>A0ABT9NYC4_9ACTN</name>
<keyword evidence="1" id="KW-0472">Membrane</keyword>
<dbReference type="Pfam" id="PF13803">
    <property type="entry name" value="DUF4184"/>
    <property type="match status" value="1"/>
</dbReference>
<reference evidence="2 3" key="1">
    <citation type="submission" date="2023-07" db="EMBL/GenBank/DDBJ databases">
        <title>Sequencing the genomes of 1000 actinobacteria strains.</title>
        <authorList>
            <person name="Klenk H.-P."/>
        </authorList>
    </citation>
    <scope>NUCLEOTIDE SEQUENCE [LARGE SCALE GENOMIC DNA]</scope>
    <source>
        <strain evidence="2 3">DSM 44388</strain>
    </source>
</reference>
<keyword evidence="1" id="KW-1133">Transmembrane helix</keyword>
<feature type="transmembrane region" description="Helical" evidence="1">
    <location>
        <begin position="229"/>
        <end position="250"/>
    </location>
</feature>
<dbReference type="RefSeq" id="WP_307239216.1">
    <property type="nucleotide sequence ID" value="NZ_JAUSQZ010000001.1"/>
</dbReference>
<protein>
    <recommendedName>
        <fullName evidence="4">DUF4184 family protein</fullName>
    </recommendedName>
</protein>
<organism evidence="2 3">
    <name type="scientific">Kineosporia succinea</name>
    <dbReference type="NCBI Taxonomy" id="84632"/>
    <lineage>
        <taxon>Bacteria</taxon>
        <taxon>Bacillati</taxon>
        <taxon>Actinomycetota</taxon>
        <taxon>Actinomycetes</taxon>
        <taxon>Kineosporiales</taxon>
        <taxon>Kineosporiaceae</taxon>
        <taxon>Kineosporia</taxon>
    </lineage>
</organism>
<feature type="transmembrane region" description="Helical" evidence="1">
    <location>
        <begin position="62"/>
        <end position="84"/>
    </location>
</feature>
<evidence type="ECO:0000256" key="1">
    <source>
        <dbReference type="SAM" id="Phobius"/>
    </source>
</evidence>
<feature type="transmembrane region" description="Helical" evidence="1">
    <location>
        <begin position="155"/>
        <end position="173"/>
    </location>
</feature>
<proteinExistence type="predicted"/>
<keyword evidence="3" id="KW-1185">Reference proteome</keyword>
<evidence type="ECO:0000313" key="3">
    <source>
        <dbReference type="Proteomes" id="UP001235712"/>
    </source>
</evidence>
<accession>A0ABT9NYC4</accession>
<sequence>MPFTGSHPAAVLPLLGTRLVPSALVIGSMTPDLVYYVPLPESARWPVSHHTHTVAGIFGLDLVLGLAAFVVWQALIAPLAVAVAPGALRDRLAALPVSLRHHVGSVNAVALVVVSQLIGTVTHVLWDEFTHPQRFGTRHVPWLAQWHGPLEGYHWAQYGSGVFGLLAIGWVLARWWRSAPVRPRSSFLTVRAAALIRVAVVVSTVVGAGIGLAVALSGPVTIGRVGYDVSTYGGGAGAFTVLVCAVLVSLRRS</sequence>
<keyword evidence="1" id="KW-0812">Transmembrane</keyword>
<dbReference type="InterPro" id="IPR025238">
    <property type="entry name" value="DUF4184"/>
</dbReference>
<evidence type="ECO:0000313" key="2">
    <source>
        <dbReference type="EMBL" id="MDP9825439.1"/>
    </source>
</evidence>
<feature type="transmembrane region" description="Helical" evidence="1">
    <location>
        <begin position="105"/>
        <end position="126"/>
    </location>
</feature>
<gene>
    <name evidence="2" type="ORF">J2S57_001188</name>
</gene>
<dbReference type="EMBL" id="JAUSQZ010000001">
    <property type="protein sequence ID" value="MDP9825439.1"/>
    <property type="molecule type" value="Genomic_DNA"/>
</dbReference>
<dbReference type="Proteomes" id="UP001235712">
    <property type="component" value="Unassembled WGS sequence"/>
</dbReference>